<keyword evidence="2" id="KW-1185">Reference proteome</keyword>
<dbReference type="AlphaFoldDB" id="C0EPZ2"/>
<organism evidence="1 2">
    <name type="scientific">Neisseria flavescens NRL30031/H210</name>
    <dbReference type="NCBI Taxonomy" id="546264"/>
    <lineage>
        <taxon>Bacteria</taxon>
        <taxon>Pseudomonadati</taxon>
        <taxon>Pseudomonadota</taxon>
        <taxon>Betaproteobacteria</taxon>
        <taxon>Neisseriales</taxon>
        <taxon>Neisseriaceae</taxon>
        <taxon>Neisseria</taxon>
    </lineage>
</organism>
<proteinExistence type="predicted"/>
<accession>C0EPZ2</accession>
<protein>
    <submittedName>
        <fullName evidence="1">Uncharacterized protein</fullName>
    </submittedName>
</protein>
<evidence type="ECO:0000313" key="1">
    <source>
        <dbReference type="EMBL" id="EEG32944.1"/>
    </source>
</evidence>
<dbReference type="Proteomes" id="UP000004457">
    <property type="component" value="Unassembled WGS sequence"/>
</dbReference>
<name>C0EPZ2_NEIFL</name>
<reference evidence="1 2" key="1">
    <citation type="submission" date="2009-01" db="EMBL/GenBank/DDBJ databases">
        <authorList>
            <person name="Fulton L."/>
            <person name="Clifton S."/>
            <person name="Chinwalla A.T."/>
            <person name="Mitreva M."/>
            <person name="Sodergren E."/>
            <person name="Weinstock G."/>
            <person name="Clifton S."/>
            <person name="Dooling D.J."/>
            <person name="Fulton B."/>
            <person name="Minx P."/>
            <person name="Pepin K.H."/>
            <person name="Johnson M."/>
            <person name="Bhonagiri V."/>
            <person name="Nash W.E."/>
            <person name="Mardis E.R."/>
            <person name="Wilson R.K."/>
        </authorList>
    </citation>
    <scope>NUCLEOTIDE SEQUENCE [LARGE SCALE GENOMIC DNA]</scope>
    <source>
        <strain evidence="1 2">NRL30031/H210</strain>
    </source>
</reference>
<gene>
    <name evidence="1" type="ORF">NEIFLAOT_02034</name>
</gene>
<dbReference type="eggNOG" id="ENOG50333T0">
    <property type="taxonomic scope" value="Bacteria"/>
</dbReference>
<comment type="caution">
    <text evidence="1">The sequence shown here is derived from an EMBL/GenBank/DDBJ whole genome shotgun (WGS) entry which is preliminary data.</text>
</comment>
<sequence length="174" mass="20099">MQQLKPQIHFRRPQNLKPLFYPQYCLSQNKIVKTIRFSAPQQCVAGAILPKKQIVNSATICKLSYAQCKKLVRILCYLIIKTLWTENMKQFEISNSVRKELSNYLNTHNLSLKAAMDNEITNGEVAAIVHAGLPAMIRKIYSLEKMKTFFWTKKDLMMEFINMRLAAGDKKGKN</sequence>
<evidence type="ECO:0000313" key="2">
    <source>
        <dbReference type="Proteomes" id="UP000004457"/>
    </source>
</evidence>
<dbReference type="EMBL" id="ACEN01000095">
    <property type="protein sequence ID" value="EEG32944.1"/>
    <property type="molecule type" value="Genomic_DNA"/>
</dbReference>